<evidence type="ECO:0000256" key="3">
    <source>
        <dbReference type="ARBA" id="ARBA00013070"/>
    </source>
</evidence>
<evidence type="ECO:0000256" key="9">
    <source>
        <dbReference type="PIRNR" id="PIRNR000723"/>
    </source>
</evidence>
<dbReference type="PRINTS" id="PR01469">
    <property type="entry name" value="CARBMTKINASE"/>
</dbReference>
<proteinExistence type="inferred from homology"/>
<dbReference type="Gene3D" id="3.40.1160.10">
    <property type="entry name" value="Acetylglutamate kinase-like"/>
    <property type="match status" value="1"/>
</dbReference>
<dbReference type="SUPFAM" id="SSF53633">
    <property type="entry name" value="Carbamate kinase-like"/>
    <property type="match status" value="1"/>
</dbReference>
<evidence type="ECO:0000256" key="6">
    <source>
        <dbReference type="ARBA" id="ARBA00022777"/>
    </source>
</evidence>
<keyword evidence="6 9" id="KW-0418">Kinase</keyword>
<evidence type="ECO:0000313" key="12">
    <source>
        <dbReference type="Proteomes" id="UP000216024"/>
    </source>
</evidence>
<evidence type="ECO:0000259" key="10">
    <source>
        <dbReference type="Pfam" id="PF00696"/>
    </source>
</evidence>
<keyword evidence="4" id="KW-0056">Arginine metabolism</keyword>
<dbReference type="Pfam" id="PF00696">
    <property type="entry name" value="AA_kinase"/>
    <property type="match status" value="1"/>
</dbReference>
<keyword evidence="12" id="KW-1185">Reference proteome</keyword>
<reference evidence="11 12" key="1">
    <citation type="submission" date="2017-06" db="EMBL/GenBank/DDBJ databases">
        <title>Draft genome sequence of anaerobic fermentative bacterium Anaeromicrobium sediminis DY2726D isolated from West Pacific Ocean sediments.</title>
        <authorList>
            <person name="Zeng X."/>
        </authorList>
    </citation>
    <scope>NUCLEOTIDE SEQUENCE [LARGE SCALE GENOMIC DNA]</scope>
    <source>
        <strain evidence="11 12">DY2726D</strain>
    </source>
</reference>
<dbReference type="AlphaFoldDB" id="A0A267MEY8"/>
<protein>
    <recommendedName>
        <fullName evidence="3 8">Carbamate kinase</fullName>
    </recommendedName>
</protein>
<dbReference type="NCBIfam" id="TIGR00746">
    <property type="entry name" value="arcC"/>
    <property type="match status" value="1"/>
</dbReference>
<dbReference type="PANTHER" id="PTHR30409:SF1">
    <property type="entry name" value="CARBAMATE KINASE-RELATED"/>
    <property type="match status" value="1"/>
</dbReference>
<comment type="pathway">
    <text evidence="1">Metabolic intermediate metabolism; carbamoyl phosphate degradation; CO(2) and NH(3) from carbamoyl phosphate: step 1/1.</text>
</comment>
<organism evidence="11 12">
    <name type="scientific">Anaeromicrobium sediminis</name>
    <dbReference type="NCBI Taxonomy" id="1478221"/>
    <lineage>
        <taxon>Bacteria</taxon>
        <taxon>Bacillati</taxon>
        <taxon>Bacillota</taxon>
        <taxon>Clostridia</taxon>
        <taxon>Peptostreptococcales</taxon>
        <taxon>Thermotaleaceae</taxon>
        <taxon>Anaeromicrobium</taxon>
    </lineage>
</organism>
<evidence type="ECO:0000313" key="11">
    <source>
        <dbReference type="EMBL" id="PAB57370.1"/>
    </source>
</evidence>
<dbReference type="GO" id="GO:0019546">
    <property type="term" value="P:L-arginine deiminase pathway"/>
    <property type="evidence" value="ECO:0007669"/>
    <property type="project" value="TreeGrafter"/>
</dbReference>
<sequence>MFMKIVVALGGNALQEGKKAPTALEQLNIIKETSKHICDLIEEGHQLVIAHGNGPQVGRILLQNEQSKNEIPPMSLDVCGAMTQGMIGYHLQQAIGEELQLRNIDKKAISIVTQVVVDKNDKAFKNPTKPIGQFYSKEEADILIEEKEYTMTEDAGRGYRRVVPSPVPKEIVEIDVIKKLVDEYIVITVGGGGIPVIKENTLKGVEAVIDKDLASEKLAEDLDADILLILTAVEKVALNFGKKDEMWLDSVSVKEANRFVAEGHFAKGSMLPKINAAVKFASSKKGRKAIIASLNKGSDAVKGKSGTVVEI</sequence>
<evidence type="ECO:0000256" key="2">
    <source>
        <dbReference type="ARBA" id="ARBA00011066"/>
    </source>
</evidence>
<dbReference type="UniPathway" id="UPA00996">
    <property type="reaction ID" value="UER00366"/>
</dbReference>
<comment type="catalytic activity">
    <reaction evidence="7">
        <text>hydrogencarbonate + NH4(+) + ATP = carbamoyl phosphate + ADP + H2O + H(+)</text>
        <dbReference type="Rhea" id="RHEA:10152"/>
        <dbReference type="ChEBI" id="CHEBI:15377"/>
        <dbReference type="ChEBI" id="CHEBI:15378"/>
        <dbReference type="ChEBI" id="CHEBI:17544"/>
        <dbReference type="ChEBI" id="CHEBI:28938"/>
        <dbReference type="ChEBI" id="CHEBI:30616"/>
        <dbReference type="ChEBI" id="CHEBI:58228"/>
        <dbReference type="ChEBI" id="CHEBI:456216"/>
        <dbReference type="EC" id="2.7.2.2"/>
    </reaction>
</comment>
<accession>A0A267MEY8</accession>
<dbReference type="InterPro" id="IPR036393">
    <property type="entry name" value="AceGlu_kinase-like_sf"/>
</dbReference>
<evidence type="ECO:0000256" key="8">
    <source>
        <dbReference type="NCBIfam" id="TIGR00746"/>
    </source>
</evidence>
<dbReference type="FunFam" id="3.40.1160.10:FF:000007">
    <property type="entry name" value="Carbamate kinase"/>
    <property type="match status" value="1"/>
</dbReference>
<dbReference type="InterPro" id="IPR003964">
    <property type="entry name" value="Carb_kinase"/>
</dbReference>
<dbReference type="GO" id="GO:0005829">
    <property type="term" value="C:cytosol"/>
    <property type="evidence" value="ECO:0007669"/>
    <property type="project" value="TreeGrafter"/>
</dbReference>
<keyword evidence="5 9" id="KW-0808">Transferase</keyword>
<dbReference type="PANTHER" id="PTHR30409">
    <property type="entry name" value="CARBAMATE KINASE"/>
    <property type="match status" value="1"/>
</dbReference>
<evidence type="ECO:0000256" key="4">
    <source>
        <dbReference type="ARBA" id="ARBA00022503"/>
    </source>
</evidence>
<dbReference type="Proteomes" id="UP000216024">
    <property type="component" value="Unassembled WGS sequence"/>
</dbReference>
<name>A0A267MEY8_9FIRM</name>
<dbReference type="EMBL" id="NIBG01000026">
    <property type="protein sequence ID" value="PAB57370.1"/>
    <property type="molecule type" value="Genomic_DNA"/>
</dbReference>
<evidence type="ECO:0000256" key="1">
    <source>
        <dbReference type="ARBA" id="ARBA00005118"/>
    </source>
</evidence>
<gene>
    <name evidence="11" type="primary">arcC</name>
    <name evidence="11" type="ORF">CCE28_18905</name>
</gene>
<dbReference type="PIRSF" id="PIRSF000723">
    <property type="entry name" value="Carbamate_kin"/>
    <property type="match status" value="1"/>
</dbReference>
<dbReference type="NCBIfam" id="NF009007">
    <property type="entry name" value="PRK12352.1"/>
    <property type="match status" value="1"/>
</dbReference>
<feature type="domain" description="Aspartate/glutamate/uridylate kinase" evidence="10">
    <location>
        <begin position="3"/>
        <end position="292"/>
    </location>
</feature>
<evidence type="ECO:0000256" key="7">
    <source>
        <dbReference type="ARBA" id="ARBA00048467"/>
    </source>
</evidence>
<dbReference type="CDD" id="cd04235">
    <property type="entry name" value="AAK_CK"/>
    <property type="match status" value="1"/>
</dbReference>
<comment type="similarity">
    <text evidence="2 9">Belongs to the carbamate kinase family.</text>
</comment>
<comment type="caution">
    <text evidence="11">The sequence shown here is derived from an EMBL/GenBank/DDBJ whole genome shotgun (WGS) entry which is preliminary data.</text>
</comment>
<dbReference type="GO" id="GO:0008804">
    <property type="term" value="F:carbamate kinase activity"/>
    <property type="evidence" value="ECO:0007669"/>
    <property type="project" value="UniProtKB-UniRule"/>
</dbReference>
<evidence type="ECO:0000256" key="5">
    <source>
        <dbReference type="ARBA" id="ARBA00022679"/>
    </source>
</evidence>
<dbReference type="OrthoDB" id="9766717at2"/>
<dbReference type="InterPro" id="IPR001048">
    <property type="entry name" value="Asp/Glu/Uridylate_kinase"/>
</dbReference>